<dbReference type="RefSeq" id="XP_016610552.1">
    <property type="nucleotide sequence ID" value="XM_016751258.1"/>
</dbReference>
<dbReference type="PANTHER" id="PTHR34438">
    <property type="entry name" value="SI:DKEY-97L20.6"/>
    <property type="match status" value="1"/>
</dbReference>
<name>A0A0L0HN73_SPIPD</name>
<dbReference type="OMA" id="EASIAYC"/>
<dbReference type="Proteomes" id="UP000053201">
    <property type="component" value="Unassembled WGS sequence"/>
</dbReference>
<feature type="compositionally biased region" description="Basic and acidic residues" evidence="1">
    <location>
        <begin position="477"/>
        <end position="488"/>
    </location>
</feature>
<dbReference type="GeneID" id="27686522"/>
<feature type="compositionally biased region" description="Basic and acidic residues" evidence="1">
    <location>
        <begin position="328"/>
        <end position="337"/>
    </location>
</feature>
<gene>
    <name evidence="2" type="ORF">SPPG_02971</name>
</gene>
<dbReference type="AlphaFoldDB" id="A0A0L0HN73"/>
<dbReference type="InterPro" id="IPR028042">
    <property type="entry name" value="DUF4639"/>
</dbReference>
<dbReference type="VEuPathDB" id="FungiDB:SPPG_02971"/>
<dbReference type="Pfam" id="PF15479">
    <property type="entry name" value="DUF4639"/>
    <property type="match status" value="1"/>
</dbReference>
<feature type="region of interest" description="Disordered" evidence="1">
    <location>
        <begin position="182"/>
        <end position="218"/>
    </location>
</feature>
<keyword evidence="3" id="KW-1185">Reference proteome</keyword>
<feature type="region of interest" description="Disordered" evidence="1">
    <location>
        <begin position="286"/>
        <end position="361"/>
    </location>
</feature>
<dbReference type="eggNOG" id="KOG1208">
    <property type="taxonomic scope" value="Eukaryota"/>
</dbReference>
<sequence>MTTTKDDYLQLIDTEEGELFIVSLVEHIVQRSQDVLFEKHIESQVLPYAVQFAKETIDEIVEWHFFRRDPGDIDPCTWEPDEEPEPAIIDSWAPGAIPVRRTPLEIIKPTPPPVLETRSASTVSMQSEASQEIVETAPVASQRPSVAGSANIKASAGSLVSSRERKISIRDSRTEMMSAASLAASTTSTAARRRIGSSGSGGRRGGALKDAGQPPPLSAAQVAEMAIQEENKRVLARLRNLEKDGGKPVDWSYDHEGRIVVVKKVGSGKAVGQGIKSRLLPVDTSAVPVNSSKSHPQPPRTPPAASSAAETTTARYAHQKRSIRQPRKATDIGERKGPSLPPKAKSSTSKQKQRKSKEGASGSIASLLGALNHGAGFVEDVALEVPSLAETMKVAPGVILREGDLVKRGPSLPKGPPHPTSSFQSTASKFLPAPATPPTSIDPLAKVLSRARPTIRRVPLAAQGLAPLPGIATGGSEKLEGDASDKRQQKGIVA</sequence>
<protein>
    <submittedName>
        <fullName evidence="2">Uncharacterized protein</fullName>
    </submittedName>
</protein>
<feature type="compositionally biased region" description="Basic residues" evidence="1">
    <location>
        <begin position="317"/>
        <end position="327"/>
    </location>
</feature>
<evidence type="ECO:0000313" key="3">
    <source>
        <dbReference type="Proteomes" id="UP000053201"/>
    </source>
</evidence>
<reference evidence="2 3" key="1">
    <citation type="submission" date="2009-08" db="EMBL/GenBank/DDBJ databases">
        <title>The Genome Sequence of Spizellomyces punctatus strain DAOM BR117.</title>
        <authorList>
            <consortium name="The Broad Institute Genome Sequencing Platform"/>
            <person name="Russ C."/>
            <person name="Cuomo C."/>
            <person name="Shea T."/>
            <person name="Young S.K."/>
            <person name="Zeng Q."/>
            <person name="Koehrsen M."/>
            <person name="Haas B."/>
            <person name="Borodovsky M."/>
            <person name="Guigo R."/>
            <person name="Alvarado L."/>
            <person name="Berlin A."/>
            <person name="Bochicchio J."/>
            <person name="Borenstein D."/>
            <person name="Chapman S."/>
            <person name="Chen Z."/>
            <person name="Engels R."/>
            <person name="Freedman E."/>
            <person name="Gellesch M."/>
            <person name="Goldberg J."/>
            <person name="Griggs A."/>
            <person name="Gujja S."/>
            <person name="Heiman D."/>
            <person name="Hepburn T."/>
            <person name="Howarth C."/>
            <person name="Jen D."/>
            <person name="Larson L."/>
            <person name="Lewis B."/>
            <person name="Mehta T."/>
            <person name="Park D."/>
            <person name="Pearson M."/>
            <person name="Roberts A."/>
            <person name="Saif S."/>
            <person name="Shenoy N."/>
            <person name="Sisk P."/>
            <person name="Stolte C."/>
            <person name="Sykes S."/>
            <person name="Thomson T."/>
            <person name="Walk T."/>
            <person name="White J."/>
            <person name="Yandava C."/>
            <person name="Burger G."/>
            <person name="Gray M.W."/>
            <person name="Holland P.W.H."/>
            <person name="King N."/>
            <person name="Lang F.B.F."/>
            <person name="Roger A.J."/>
            <person name="Ruiz-Trillo I."/>
            <person name="Lander E."/>
            <person name="Nusbaum C."/>
        </authorList>
    </citation>
    <scope>NUCLEOTIDE SEQUENCE [LARGE SCALE GENOMIC DNA]</scope>
    <source>
        <strain evidence="2 3">DAOM BR117</strain>
    </source>
</reference>
<dbReference type="PANTHER" id="PTHR34438:SF1">
    <property type="entry name" value="CHROMOSOME 2 OPEN READING FRAME 81"/>
    <property type="match status" value="1"/>
</dbReference>
<feature type="region of interest" description="Disordered" evidence="1">
    <location>
        <begin position="406"/>
        <end position="425"/>
    </location>
</feature>
<dbReference type="STRING" id="645134.A0A0L0HN73"/>
<dbReference type="InParanoid" id="A0A0L0HN73"/>
<dbReference type="EMBL" id="KQ257453">
    <property type="protein sequence ID" value="KND02513.1"/>
    <property type="molecule type" value="Genomic_DNA"/>
</dbReference>
<accession>A0A0L0HN73</accession>
<proteinExistence type="predicted"/>
<feature type="compositionally biased region" description="Low complexity" evidence="1">
    <location>
        <begin position="303"/>
        <end position="315"/>
    </location>
</feature>
<evidence type="ECO:0000256" key="1">
    <source>
        <dbReference type="SAM" id="MobiDB-lite"/>
    </source>
</evidence>
<evidence type="ECO:0000313" key="2">
    <source>
        <dbReference type="EMBL" id="KND02513.1"/>
    </source>
</evidence>
<dbReference type="OrthoDB" id="193650at2759"/>
<organism evidence="2 3">
    <name type="scientific">Spizellomyces punctatus (strain DAOM BR117)</name>
    <dbReference type="NCBI Taxonomy" id="645134"/>
    <lineage>
        <taxon>Eukaryota</taxon>
        <taxon>Fungi</taxon>
        <taxon>Fungi incertae sedis</taxon>
        <taxon>Chytridiomycota</taxon>
        <taxon>Chytridiomycota incertae sedis</taxon>
        <taxon>Chytridiomycetes</taxon>
        <taxon>Spizellomycetales</taxon>
        <taxon>Spizellomycetaceae</taxon>
        <taxon>Spizellomyces</taxon>
    </lineage>
</organism>
<feature type="region of interest" description="Disordered" evidence="1">
    <location>
        <begin position="466"/>
        <end position="494"/>
    </location>
</feature>